<comment type="caution">
    <text evidence="4">The sequence shown here is derived from an EMBL/GenBank/DDBJ whole genome shotgun (WGS) entry which is preliminary data.</text>
</comment>
<dbReference type="Gene3D" id="3.90.180.10">
    <property type="entry name" value="Medium-chain alcohol dehydrogenases, catalytic domain"/>
    <property type="match status" value="1"/>
</dbReference>
<proteinExistence type="predicted"/>
<keyword evidence="1" id="KW-0521">NADP</keyword>
<reference evidence="5" key="1">
    <citation type="journal article" date="2019" name="Int. J. Syst. Evol. Microbiol.">
        <title>The Global Catalogue of Microorganisms (GCM) 10K type strain sequencing project: providing services to taxonomists for standard genome sequencing and annotation.</title>
        <authorList>
            <consortium name="The Broad Institute Genomics Platform"/>
            <consortium name="The Broad Institute Genome Sequencing Center for Infectious Disease"/>
            <person name="Wu L."/>
            <person name="Ma J."/>
        </authorList>
    </citation>
    <scope>NUCLEOTIDE SEQUENCE [LARGE SCALE GENOMIC DNA]</scope>
    <source>
        <strain evidence="5">JCM 30846</strain>
    </source>
</reference>
<gene>
    <name evidence="4" type="ORF">GCM10023082_52100</name>
</gene>
<dbReference type="Gene3D" id="3.40.50.720">
    <property type="entry name" value="NAD(P)-binding Rossmann-like Domain"/>
    <property type="match status" value="1"/>
</dbReference>
<dbReference type="Pfam" id="PF08240">
    <property type="entry name" value="ADH_N"/>
    <property type="match status" value="1"/>
</dbReference>
<organism evidence="4 5">
    <name type="scientific">Streptomyces tremellae</name>
    <dbReference type="NCBI Taxonomy" id="1124239"/>
    <lineage>
        <taxon>Bacteria</taxon>
        <taxon>Bacillati</taxon>
        <taxon>Actinomycetota</taxon>
        <taxon>Actinomycetes</taxon>
        <taxon>Kitasatosporales</taxon>
        <taxon>Streptomycetaceae</taxon>
        <taxon>Streptomyces</taxon>
    </lineage>
</organism>
<evidence type="ECO:0000256" key="2">
    <source>
        <dbReference type="ARBA" id="ARBA00023002"/>
    </source>
</evidence>
<evidence type="ECO:0000259" key="3">
    <source>
        <dbReference type="SMART" id="SM00829"/>
    </source>
</evidence>
<dbReference type="InterPro" id="IPR011032">
    <property type="entry name" value="GroES-like_sf"/>
</dbReference>
<evidence type="ECO:0000313" key="5">
    <source>
        <dbReference type="Proteomes" id="UP001499884"/>
    </source>
</evidence>
<evidence type="ECO:0000256" key="1">
    <source>
        <dbReference type="ARBA" id="ARBA00022857"/>
    </source>
</evidence>
<name>A0ABP7FVW2_9ACTN</name>
<dbReference type="SUPFAM" id="SSF51735">
    <property type="entry name" value="NAD(P)-binding Rossmann-fold domains"/>
    <property type="match status" value="1"/>
</dbReference>
<feature type="domain" description="Enoyl reductase (ER)" evidence="3">
    <location>
        <begin position="10"/>
        <end position="310"/>
    </location>
</feature>
<dbReference type="PANTHER" id="PTHR48106:SF18">
    <property type="entry name" value="QUINONE OXIDOREDUCTASE PIG3"/>
    <property type="match status" value="1"/>
</dbReference>
<evidence type="ECO:0000313" key="4">
    <source>
        <dbReference type="EMBL" id="GAA3749659.1"/>
    </source>
</evidence>
<keyword evidence="2" id="KW-0560">Oxidoreductase</keyword>
<keyword evidence="5" id="KW-1185">Reference proteome</keyword>
<dbReference type="Proteomes" id="UP001499884">
    <property type="component" value="Unassembled WGS sequence"/>
</dbReference>
<accession>A0ABP7FVW2</accession>
<dbReference type="InterPro" id="IPR036291">
    <property type="entry name" value="NAD(P)-bd_dom_sf"/>
</dbReference>
<protein>
    <submittedName>
        <fullName evidence="4">NADP-dependent oxidoreductase</fullName>
    </submittedName>
</protein>
<sequence length="314" mass="31589">MKAIALYELGGPEVLEPVELPAPRPGRGEVRVRVRAAAVNAADTGVRTGMFLAPGEEPAFPLVPGMEAAGVIDEAGPGVAGRHVGEAVMALVVPKGPHGAYAEQVVISEDAVAAVPAGADFPAAATLPMNGLTALMALDQLALTPGQTLGVTGAAGAVGGYLVQLAVAAGLRVVADASEADTGLVRGLGAHVVVARGAGVAEAMRRATGGEGVDGLADCAAQNERAVPAVRDGGAMATLRYWDGRPGRGVILHTVMVSAYGEVAAGLDALRAYTERGVLTPRVAETLAPEDAGLAHRRLEAGGVRGRMVLVFEA</sequence>
<dbReference type="RefSeq" id="WP_345652303.1">
    <property type="nucleotide sequence ID" value="NZ_BAABEP010000049.1"/>
</dbReference>
<dbReference type="SUPFAM" id="SSF50129">
    <property type="entry name" value="GroES-like"/>
    <property type="match status" value="1"/>
</dbReference>
<dbReference type="InterPro" id="IPR020843">
    <property type="entry name" value="ER"/>
</dbReference>
<dbReference type="CDD" id="cd05289">
    <property type="entry name" value="MDR_like_2"/>
    <property type="match status" value="1"/>
</dbReference>
<dbReference type="EMBL" id="BAABEP010000049">
    <property type="protein sequence ID" value="GAA3749659.1"/>
    <property type="molecule type" value="Genomic_DNA"/>
</dbReference>
<dbReference type="InterPro" id="IPR013154">
    <property type="entry name" value="ADH-like_N"/>
</dbReference>
<dbReference type="SMART" id="SM00829">
    <property type="entry name" value="PKS_ER"/>
    <property type="match status" value="1"/>
</dbReference>
<dbReference type="PANTHER" id="PTHR48106">
    <property type="entry name" value="QUINONE OXIDOREDUCTASE PIG3-RELATED"/>
    <property type="match status" value="1"/>
</dbReference>
<dbReference type="Pfam" id="PF13602">
    <property type="entry name" value="ADH_zinc_N_2"/>
    <property type="match status" value="1"/>
</dbReference>